<proteinExistence type="predicted"/>
<reference evidence="2" key="1">
    <citation type="submission" date="2023-01" db="EMBL/GenBank/DDBJ databases">
        <title>The chitinases involved in constricting ring structure development in the nematode-trapping fungus Drechslerella dactyloides.</title>
        <authorList>
            <person name="Wang R."/>
            <person name="Zhang L."/>
            <person name="Tang P."/>
            <person name="Li S."/>
            <person name="Liang L."/>
        </authorList>
    </citation>
    <scope>NUCLEOTIDE SEQUENCE</scope>
    <source>
        <strain evidence="2">YMF1.00031</strain>
    </source>
</reference>
<comment type="caution">
    <text evidence="2">The sequence shown here is derived from an EMBL/GenBank/DDBJ whole genome shotgun (WGS) entry which is preliminary data.</text>
</comment>
<dbReference type="EMBL" id="JAQGDS010000003">
    <property type="protein sequence ID" value="KAJ6262449.1"/>
    <property type="molecule type" value="Genomic_DNA"/>
</dbReference>
<sequence>MADASGPADPAIHDFVENPETFLIPSSGKATAVGSESILRYRPADLLPGVVPKEGYFKFVRPDPARRTFEIRYHGAQKGADTVFAYHLGYNGGGQRSARPAFIDIPKNAPEGTLLFTGSLSGCSVIVTDHDKANYRVFHDSRLESSLFYDKVEMAIDYSGYSRYSDAMACVFMQYRKGQWNMFVQGQTLERSADGSVVVVPREMPFEGFFLRVFKPRSYNAAVARKMFLESREEVINSLVSLFAVAFPGEHRQVPKVKDGEFEPFENYEIKIDNPAVNRAQAIRDGLRNVPIATSMSRESEKLDLTYLWIKQKELKGLDTVVRQDAQLQTQLGNTAGERLVGEQLDALLARDEEFAAGYRSDSVDIPGYKADMTALEMTKLFESSSKKLTRSQMGMLVRRISIVREQEVRTSVWDLTNQVVEMFQNKGGSTKPMPQDILLNAVPDEYGGRCYPLVRAMSVALAATQPDSAIDQLAIKLTALSPDKQSNDIKNAEVFKRCLKDLHASYPAAEASTLIGPTTLKDAVAKLQVGEGESIVFALNTNIHAMLLGATNRNGKTSYHFYDPNFALATFASREELLNATTTFFTELGLAEVYGAEGNRFTLVVIDTDKMAHIEFDFDLNVADFMEPDTLLEIAAAKNKAAVESHPLDPTRPENRALKAGTSLLEASVRAEAWREATAKLEASTGLGGHWTPILTTLEKEGTDPKGKAYRIQFINLENPTETRWISTEDPAIKDFKTYLDKRLRELKKAYDFEAGTALHGDGFQREGIESAEAIDGLNAMFVVRTLIEHFMSKKDDSEGNAHINSNLATALEVHSWLNLTQLGQQSLNDVGKLVELTRTLIRTEQAAESSLSTIAKTFGRTSEGLGLVLGVANVVLDAYELSQADNETQRAVFSTQLAFDSASLLTGGGGAAAGILGASGAAVGLGGLGVILGGLAIGFGGLAAAFGEVAQNAQAVGKYFGDVDGAYRAGGYKYDKEHKILIPLAGAVISELDVTGNVKFGTQYIYRVHHGSTGSGKGNYFFWAGDFPVMVNDKSQAIDVRDGIKCPATGTLADTGEYTAIILPATPISYISYLWTTLPFATGRHDYGFDVIRRLEDDYRFDFDFYIFPSEWIVNKISHKYVETPVTVNLGERPIRVQVPKLPNELRGVLKYSLYGAGADYTIGLNAGVGMTLSSKSDSTRWILDCRDLEGDPNPVIKDDSVSVAGLQVTFKDRKFSSTLVINSSAEVLQVDFKKHTASLIEVDASKFPGGNQKLSEHLNDLSDKHMLEGTSITVENYTTPSGEKVGRAFYEIAEKRFVYTSGLPEELTTNAKLGVDMGADGVYFYNTEHAAIWRVNPENGALLAKYQALYPSSKRTLLGVWKEDDRVHAVFRHQLSKDKSAELGYIVTADSIKLISAAGTTAMLSKLSKQDKLEDSIDQLLKDYHDLDGPTSAAPSSAAKKLSANATTNVEATTDSPMLFVFGQGDGSRLWRFWIRAADGVIISPNFTPPADLILAGIIPLVGNAEEYCFYSHKDQKLTIQQGTGRLVGKAEPVTIPPEFGKLLNVFGVSNQPFVITTSGYILRLGRQGALGLEAVNKEWFTQFKSGNLEPWWKVLKDIAGSHDTKTVAILGLHDAKDAVVPAWFCNGRIVVASSSLRGQQFQLAGLTDNGKKAWLCHQEKEDSGQLYSQPLIPFDKLATVLSPKAPEVISDKVQQAQKIPALEPYPFKEVSLTNNRLRYVTTEGVILILLDEKTISLYGVDEAWQKAHKDKLEAGLAELAGKWKNGEAIALAGSEPKWYLVPAGKVISMGNDSITWRDSPVWLGADVNGKKGYVYLAVRGKIYSLGINEPVQTQGVTMAARLNDLLVLVHPREASLTPFTVQDVRYIVEGSDVGQVMVSEAR</sequence>
<dbReference type="CDD" id="cd20495">
    <property type="entry name" value="C58_PaToxP-like"/>
    <property type="match status" value="1"/>
</dbReference>
<dbReference type="SMR" id="A0AAD6NL28"/>
<name>A0AAD6NL28_DREDA</name>
<accession>A0AAD6NL28</accession>
<feature type="domain" description="TcdA/TcdB toxin pore forming" evidence="1">
    <location>
        <begin position="673"/>
        <end position="1338"/>
    </location>
</feature>
<dbReference type="Proteomes" id="UP001221413">
    <property type="component" value="Unassembled WGS sequence"/>
</dbReference>
<gene>
    <name evidence="2" type="ORF">Dda_3257</name>
</gene>
<evidence type="ECO:0000259" key="1">
    <source>
        <dbReference type="Pfam" id="PF12920"/>
    </source>
</evidence>
<evidence type="ECO:0000313" key="3">
    <source>
        <dbReference type="Proteomes" id="UP001221413"/>
    </source>
</evidence>
<dbReference type="InterPro" id="IPR024769">
    <property type="entry name" value="TcdA/TcdB_pore_forming"/>
</dbReference>
<dbReference type="Pfam" id="PF12920">
    <property type="entry name" value="TcdA_TcdB_pore"/>
    <property type="match status" value="1"/>
</dbReference>
<protein>
    <submittedName>
        <fullName evidence="2">Cytotoxin</fullName>
    </submittedName>
</protein>
<evidence type="ECO:0000313" key="2">
    <source>
        <dbReference type="EMBL" id="KAJ6262449.1"/>
    </source>
</evidence>
<keyword evidence="3" id="KW-1185">Reference proteome</keyword>
<organism evidence="2 3">
    <name type="scientific">Drechslerella dactyloides</name>
    <name type="common">Nematode-trapping fungus</name>
    <name type="synonym">Arthrobotrys dactyloides</name>
    <dbReference type="NCBI Taxonomy" id="74499"/>
    <lineage>
        <taxon>Eukaryota</taxon>
        <taxon>Fungi</taxon>
        <taxon>Dikarya</taxon>
        <taxon>Ascomycota</taxon>
        <taxon>Pezizomycotina</taxon>
        <taxon>Orbiliomycetes</taxon>
        <taxon>Orbiliales</taxon>
        <taxon>Orbiliaceae</taxon>
        <taxon>Drechslerella</taxon>
    </lineage>
</organism>